<dbReference type="InterPro" id="IPR016032">
    <property type="entry name" value="Sig_transdc_resp-reg_C-effctor"/>
</dbReference>
<evidence type="ECO:0000256" key="1">
    <source>
        <dbReference type="ARBA" id="ARBA00023015"/>
    </source>
</evidence>
<evidence type="ECO:0000256" key="2">
    <source>
        <dbReference type="ARBA" id="ARBA00023125"/>
    </source>
</evidence>
<evidence type="ECO:0000259" key="5">
    <source>
        <dbReference type="PROSITE" id="PS50043"/>
    </source>
</evidence>
<feature type="compositionally biased region" description="Low complexity" evidence="4">
    <location>
        <begin position="857"/>
        <end position="869"/>
    </location>
</feature>
<dbReference type="InterPro" id="IPR041664">
    <property type="entry name" value="AAA_16"/>
</dbReference>
<dbReference type="Pfam" id="PF13191">
    <property type="entry name" value="AAA_16"/>
    <property type="match status" value="1"/>
</dbReference>
<dbReference type="Gene3D" id="1.10.10.10">
    <property type="entry name" value="Winged helix-like DNA-binding domain superfamily/Winged helix DNA-binding domain"/>
    <property type="match status" value="1"/>
</dbReference>
<name>A0ABY7JZ24_9ACTN</name>
<dbReference type="EMBL" id="CP097463">
    <property type="protein sequence ID" value="WAX57818.1"/>
    <property type="molecule type" value="Genomic_DNA"/>
</dbReference>
<dbReference type="Proteomes" id="UP001164693">
    <property type="component" value="Chromosome"/>
</dbReference>
<dbReference type="Gene3D" id="3.40.50.300">
    <property type="entry name" value="P-loop containing nucleotide triphosphate hydrolases"/>
    <property type="match status" value="1"/>
</dbReference>
<feature type="domain" description="HTH luxR-type" evidence="5">
    <location>
        <begin position="766"/>
        <end position="831"/>
    </location>
</feature>
<organism evidence="6 7">
    <name type="scientific">Jatrophihabitans cynanchi</name>
    <dbReference type="NCBI Taxonomy" id="2944128"/>
    <lineage>
        <taxon>Bacteria</taxon>
        <taxon>Bacillati</taxon>
        <taxon>Actinomycetota</taxon>
        <taxon>Actinomycetes</taxon>
        <taxon>Jatrophihabitantales</taxon>
        <taxon>Jatrophihabitantaceae</taxon>
        <taxon>Jatrophihabitans</taxon>
    </lineage>
</organism>
<keyword evidence="2" id="KW-0238">DNA-binding</keyword>
<proteinExistence type="predicted"/>
<evidence type="ECO:0000256" key="3">
    <source>
        <dbReference type="ARBA" id="ARBA00023163"/>
    </source>
</evidence>
<dbReference type="PRINTS" id="PR00038">
    <property type="entry name" value="HTHLUXR"/>
</dbReference>
<evidence type="ECO:0000313" key="7">
    <source>
        <dbReference type="Proteomes" id="UP001164693"/>
    </source>
</evidence>
<keyword evidence="1" id="KW-0805">Transcription regulation</keyword>
<gene>
    <name evidence="6" type="ORF">M6B22_03395</name>
</gene>
<dbReference type="InterPro" id="IPR000792">
    <property type="entry name" value="Tscrpt_reg_LuxR_C"/>
</dbReference>
<reference evidence="6" key="1">
    <citation type="submission" date="2022-05" db="EMBL/GenBank/DDBJ databases">
        <title>Jatrophihabitans sp. SB3-54 whole genome sequence.</title>
        <authorList>
            <person name="Suh M.K."/>
            <person name="Eom M.K."/>
            <person name="Kim J.S."/>
            <person name="Kim H.S."/>
            <person name="Do H.E."/>
            <person name="Shin Y.K."/>
            <person name="Lee J.-S."/>
        </authorList>
    </citation>
    <scope>NUCLEOTIDE SEQUENCE</scope>
    <source>
        <strain evidence="6">SB3-54</strain>
    </source>
</reference>
<dbReference type="Pfam" id="PF00196">
    <property type="entry name" value="GerE"/>
    <property type="match status" value="1"/>
</dbReference>
<dbReference type="SMART" id="SM00421">
    <property type="entry name" value="HTH_LUXR"/>
    <property type="match status" value="1"/>
</dbReference>
<dbReference type="SUPFAM" id="SSF46894">
    <property type="entry name" value="C-terminal effector domain of the bipartite response regulators"/>
    <property type="match status" value="1"/>
</dbReference>
<feature type="region of interest" description="Disordered" evidence="4">
    <location>
        <begin position="831"/>
        <end position="876"/>
    </location>
</feature>
<sequence>MLIGRHDELDRLLGALGEDKPTVVVGEAGVGKTTLLRAAAARAGRHSYEGGALSTLSWMEYLPLRRALGRAVVGADPQAVSADVEAQVGDGVLLLDDLQWAHPGTLEVVGVLGGRLGLLTGVRRGEPRSDDVIGTLGAAGFAVLELPPFTPDESAELLRTLHPDLPEAAVSTLIERTGGNPLLLQELASSGEPSESLRLAMAARLRHLDDAGRDAFGLLALAGRPVPVEDLGADGVQGLLAAGLAVADRDGIEIRHALLGEVAVDQMAADERRALHARIARGVRDPGEAARHFLHADDRPAAHTAALRAAEQTSNPGERAAHLAIAATCAQGPEADELRIRAALALQTVDDWDGLNTVLDAVSADNRDAQAWACLLRSRAAWIAGRPEVMRSAVASGLELAGGSDSEVEVELQIAAARIPIFLDADYPHGLELARVALEHATSTGRIRARAESIYGTALFFCGEPDWAEHVQLAVDLARAEGDLSTEVAAALNLVAMSETAGDPQHGRAVAHEYIGRCRELGLGKREAMVRIGLLNLDFQIGDYAAVLYGFDELAGAALDARSRDRVAETYCLALIDLGRIDEAVRLLAGASAEAVQDNGQVLDWIHAEAELWGGRPVQARRHVEAFLARSLFPTVRVYGEVTRAWVLADLGQDPGAPVDEQTVPGVLGARPETVALGLRHAGEHAAAAEAFAEAARLWAPYHRRGELRCLWRRGEALAAAGDTAAAVAVLTDLEQRVEAAGMLPLLGRIHRSLRACGLRRSSPAPRRGTGLLSAREAQVLHLVGQGLSNSEIASRLGVSRHTVVTQIASGSAKLGANNRAHAASLAAELGAPDAPSATPPDAAPDAPDAAPPAAAPPAAETDVAATATCQPSSLP</sequence>
<dbReference type="InterPro" id="IPR027417">
    <property type="entry name" value="P-loop_NTPase"/>
</dbReference>
<evidence type="ECO:0000256" key="4">
    <source>
        <dbReference type="SAM" id="MobiDB-lite"/>
    </source>
</evidence>
<dbReference type="CDD" id="cd06170">
    <property type="entry name" value="LuxR_C_like"/>
    <property type="match status" value="1"/>
</dbReference>
<dbReference type="PANTHER" id="PTHR43214:SF24">
    <property type="entry name" value="TRANSCRIPTIONAL REGULATORY PROTEIN NARL-RELATED"/>
    <property type="match status" value="1"/>
</dbReference>
<dbReference type="InterPro" id="IPR039420">
    <property type="entry name" value="WalR-like"/>
</dbReference>
<evidence type="ECO:0000313" key="6">
    <source>
        <dbReference type="EMBL" id="WAX57818.1"/>
    </source>
</evidence>
<dbReference type="RefSeq" id="WP_269444366.1">
    <property type="nucleotide sequence ID" value="NZ_CP097463.1"/>
</dbReference>
<dbReference type="InterPro" id="IPR036388">
    <property type="entry name" value="WH-like_DNA-bd_sf"/>
</dbReference>
<protein>
    <submittedName>
        <fullName evidence="6">LuxR C-terminal-related transcriptional regulator</fullName>
    </submittedName>
</protein>
<dbReference type="PANTHER" id="PTHR43214">
    <property type="entry name" value="TWO-COMPONENT RESPONSE REGULATOR"/>
    <property type="match status" value="1"/>
</dbReference>
<accession>A0ABY7JZ24</accession>
<keyword evidence="7" id="KW-1185">Reference proteome</keyword>
<dbReference type="PROSITE" id="PS50043">
    <property type="entry name" value="HTH_LUXR_2"/>
    <property type="match status" value="1"/>
</dbReference>
<dbReference type="SUPFAM" id="SSF52540">
    <property type="entry name" value="P-loop containing nucleoside triphosphate hydrolases"/>
    <property type="match status" value="1"/>
</dbReference>
<keyword evidence="3" id="KW-0804">Transcription</keyword>